<feature type="transmembrane region" description="Helical" evidence="1">
    <location>
        <begin position="334"/>
        <end position="354"/>
    </location>
</feature>
<keyword evidence="1" id="KW-0472">Membrane</keyword>
<feature type="transmembrane region" description="Helical" evidence="1">
    <location>
        <begin position="56"/>
        <end position="73"/>
    </location>
</feature>
<dbReference type="AlphaFoldDB" id="A0A425XWR1"/>
<feature type="transmembrane region" description="Helical" evidence="1">
    <location>
        <begin position="360"/>
        <end position="385"/>
    </location>
</feature>
<sequence>MKSFINILFVLALFPEASILPVSTNDTQPLFPIIALIYLFYAILKNKFKLDKMAKYLLLFSVCSILMVNYLYFDFGKYTSIYLPIFTFSIYFFAFKNIKLLEYKTVTFVIHLYLFVSLIQQFFPQLYISLFSNFLSVYRWEVGGLTRGNNSLCVEPSHMAMVGVALYLISKELYLDNKGSKKIFWINTFSLLIIEFLTKSVFSYLFFVIIIIDNFKLIIKHPKLAIIPFSFTGFFVYNLLSDTTSRFGSFFLFMIENPLSFLFKDQSFAMRINGIFYGLTSVFYYPFGLFRLEYIPEVLSIYTNSFLFNFIFPPVIHDAIVDYMTNSFSGIGPYFMRMGLVFVVIVMAICIHVYKKNKLYLFVLLMYLLNFSIISAPIWILISLLQDKNNKYKITQ</sequence>
<feature type="transmembrane region" description="Helical" evidence="1">
    <location>
        <begin position="29"/>
        <end position="44"/>
    </location>
</feature>
<keyword evidence="1" id="KW-0812">Transmembrane</keyword>
<dbReference type="RefSeq" id="WP_125032094.1">
    <property type="nucleotide sequence ID" value="NZ_JAPXVP010000024.1"/>
</dbReference>
<gene>
    <name evidence="2" type="ORF">DWB61_16950</name>
</gene>
<evidence type="ECO:0000313" key="2">
    <source>
        <dbReference type="EMBL" id="RRG19076.1"/>
    </source>
</evidence>
<evidence type="ECO:0008006" key="4">
    <source>
        <dbReference type="Google" id="ProtNLM"/>
    </source>
</evidence>
<feature type="transmembrane region" description="Helical" evidence="1">
    <location>
        <begin position="301"/>
        <end position="322"/>
    </location>
</feature>
<evidence type="ECO:0000256" key="1">
    <source>
        <dbReference type="SAM" id="Phobius"/>
    </source>
</evidence>
<feature type="transmembrane region" description="Helical" evidence="1">
    <location>
        <begin position="183"/>
        <end position="212"/>
    </location>
</feature>
<organism evidence="2 3">
    <name type="scientific">Ancylomarina euxinus</name>
    <dbReference type="NCBI Taxonomy" id="2283627"/>
    <lineage>
        <taxon>Bacteria</taxon>
        <taxon>Pseudomonadati</taxon>
        <taxon>Bacteroidota</taxon>
        <taxon>Bacteroidia</taxon>
        <taxon>Marinilabiliales</taxon>
        <taxon>Marinifilaceae</taxon>
        <taxon>Ancylomarina</taxon>
    </lineage>
</organism>
<feature type="transmembrane region" description="Helical" evidence="1">
    <location>
        <begin position="224"/>
        <end position="240"/>
    </location>
</feature>
<keyword evidence="1" id="KW-1133">Transmembrane helix</keyword>
<keyword evidence="3" id="KW-1185">Reference proteome</keyword>
<accession>A0A425XWR1</accession>
<evidence type="ECO:0000313" key="3">
    <source>
        <dbReference type="Proteomes" id="UP000285794"/>
    </source>
</evidence>
<feature type="transmembrane region" description="Helical" evidence="1">
    <location>
        <begin position="79"/>
        <end position="98"/>
    </location>
</feature>
<comment type="caution">
    <text evidence="2">The sequence shown here is derived from an EMBL/GenBank/DDBJ whole genome shotgun (WGS) entry which is preliminary data.</text>
</comment>
<protein>
    <recommendedName>
        <fullName evidence="4">O-antigen ligase domain-containing protein</fullName>
    </recommendedName>
</protein>
<name>A0A425XWR1_9BACT</name>
<feature type="transmembrane region" description="Helical" evidence="1">
    <location>
        <begin position="275"/>
        <end position="295"/>
    </location>
</feature>
<feature type="transmembrane region" description="Helical" evidence="1">
    <location>
        <begin position="105"/>
        <end position="123"/>
    </location>
</feature>
<dbReference type="Proteomes" id="UP000285794">
    <property type="component" value="Unassembled WGS sequence"/>
</dbReference>
<dbReference type="EMBL" id="QQWG01000027">
    <property type="protein sequence ID" value="RRG19076.1"/>
    <property type="molecule type" value="Genomic_DNA"/>
</dbReference>
<reference evidence="2 3" key="1">
    <citation type="submission" date="2018-07" db="EMBL/GenBank/DDBJ databases">
        <title>Draft genome sequence of Ancylomarina sp. M1P.</title>
        <authorList>
            <person name="Yadav S."/>
            <person name="Villanueva L."/>
            <person name="Damste J.S.S."/>
        </authorList>
    </citation>
    <scope>NUCLEOTIDE SEQUENCE [LARGE SCALE GENOMIC DNA]</scope>
    <source>
        <strain evidence="2 3">M1P</strain>
    </source>
</reference>
<proteinExistence type="predicted"/>